<organism evidence="1 2">
    <name type="scientific">Dovyalis caffra</name>
    <dbReference type="NCBI Taxonomy" id="77055"/>
    <lineage>
        <taxon>Eukaryota</taxon>
        <taxon>Viridiplantae</taxon>
        <taxon>Streptophyta</taxon>
        <taxon>Embryophyta</taxon>
        <taxon>Tracheophyta</taxon>
        <taxon>Spermatophyta</taxon>
        <taxon>Magnoliopsida</taxon>
        <taxon>eudicotyledons</taxon>
        <taxon>Gunneridae</taxon>
        <taxon>Pentapetalae</taxon>
        <taxon>rosids</taxon>
        <taxon>fabids</taxon>
        <taxon>Malpighiales</taxon>
        <taxon>Salicaceae</taxon>
        <taxon>Flacourtieae</taxon>
        <taxon>Dovyalis</taxon>
    </lineage>
</organism>
<dbReference type="SUPFAM" id="SSF101941">
    <property type="entry name" value="NAC domain"/>
    <property type="match status" value="1"/>
</dbReference>
<protein>
    <submittedName>
        <fullName evidence="1">Uncharacterized protein</fullName>
    </submittedName>
</protein>
<gene>
    <name evidence="1" type="ORF">DCAF_LOCUS13641</name>
</gene>
<keyword evidence="2" id="KW-1185">Reference proteome</keyword>
<evidence type="ECO:0000313" key="1">
    <source>
        <dbReference type="EMBL" id="CAK7338593.1"/>
    </source>
</evidence>
<dbReference type="EMBL" id="CAWUPB010001154">
    <property type="protein sequence ID" value="CAK7338593.1"/>
    <property type="molecule type" value="Genomic_DNA"/>
</dbReference>
<dbReference type="Gene3D" id="2.170.150.80">
    <property type="entry name" value="NAC domain"/>
    <property type="match status" value="1"/>
</dbReference>
<name>A0AAV1RT12_9ROSI</name>
<dbReference type="GO" id="GO:0006355">
    <property type="term" value="P:regulation of DNA-templated transcription"/>
    <property type="evidence" value="ECO:0007669"/>
    <property type="project" value="InterPro"/>
</dbReference>
<dbReference type="AlphaFoldDB" id="A0AAV1RT12"/>
<proteinExistence type="predicted"/>
<reference evidence="1 2" key="1">
    <citation type="submission" date="2024-01" db="EMBL/GenBank/DDBJ databases">
        <authorList>
            <person name="Waweru B."/>
        </authorList>
    </citation>
    <scope>NUCLEOTIDE SEQUENCE [LARGE SCALE GENOMIC DNA]</scope>
</reference>
<comment type="caution">
    <text evidence="1">The sequence shown here is derived from an EMBL/GenBank/DDBJ whole genome shotgun (WGS) entry which is preliminary data.</text>
</comment>
<sequence length="166" mass="18567">MSCGERGLDMAVVPAGYRFSPSDKDLENFGSKLPVNVIPLMLMHQAQINSLWDDDDDTILVDGGCYEIDPDSVAPITWEGKIVGYVKTLDFYQGSPPNGTETKWMVEEFGVNLEFVPVDKADHSTQEKVIEFTCLMYGNVLHLTSNLVACKISRVLPEPEWHDQVN</sequence>
<evidence type="ECO:0000313" key="2">
    <source>
        <dbReference type="Proteomes" id="UP001314170"/>
    </source>
</evidence>
<dbReference type="InterPro" id="IPR036093">
    <property type="entry name" value="NAC_dom_sf"/>
</dbReference>
<accession>A0AAV1RT12</accession>
<dbReference type="GO" id="GO:0003677">
    <property type="term" value="F:DNA binding"/>
    <property type="evidence" value="ECO:0007669"/>
    <property type="project" value="InterPro"/>
</dbReference>
<dbReference type="Proteomes" id="UP001314170">
    <property type="component" value="Unassembled WGS sequence"/>
</dbReference>